<organism evidence="10 11">
    <name type="scientific">Cohnella nanjingensis</name>
    <dbReference type="NCBI Taxonomy" id="1387779"/>
    <lineage>
        <taxon>Bacteria</taxon>
        <taxon>Bacillati</taxon>
        <taxon>Bacillota</taxon>
        <taxon>Bacilli</taxon>
        <taxon>Bacillales</taxon>
        <taxon>Paenibacillaceae</taxon>
        <taxon>Cohnella</taxon>
    </lineage>
</organism>
<dbReference type="PROSITE" id="PS50968">
    <property type="entry name" value="BIOTINYL_LIPOYL"/>
    <property type="match status" value="1"/>
</dbReference>
<name>A0A7X0VE97_9BACL</name>
<dbReference type="PROSITE" id="PS00189">
    <property type="entry name" value="LIPOYL"/>
    <property type="match status" value="1"/>
</dbReference>
<dbReference type="GO" id="GO:0005737">
    <property type="term" value="C:cytoplasm"/>
    <property type="evidence" value="ECO:0007669"/>
    <property type="project" value="TreeGrafter"/>
</dbReference>
<accession>A0A7X0VE97</accession>
<keyword evidence="4 6" id="KW-0450">Lipoyl</keyword>
<dbReference type="GO" id="GO:0016407">
    <property type="term" value="F:acetyltransferase activity"/>
    <property type="evidence" value="ECO:0007669"/>
    <property type="project" value="TreeGrafter"/>
</dbReference>
<dbReference type="AlphaFoldDB" id="A0A7X0VE97"/>
<feature type="region of interest" description="Disordered" evidence="7">
    <location>
        <begin position="83"/>
        <end position="104"/>
    </location>
</feature>
<evidence type="ECO:0000256" key="1">
    <source>
        <dbReference type="ARBA" id="ARBA00001938"/>
    </source>
</evidence>
<keyword evidence="5 6" id="KW-0012">Acyltransferase</keyword>
<evidence type="ECO:0000256" key="3">
    <source>
        <dbReference type="ARBA" id="ARBA00022679"/>
    </source>
</evidence>
<dbReference type="InterPro" id="IPR023213">
    <property type="entry name" value="CAT-like_dom_sf"/>
</dbReference>
<comment type="caution">
    <text evidence="10">The sequence shown here is derived from an EMBL/GenBank/DDBJ whole genome shotgun (WGS) entry which is preliminary data.</text>
</comment>
<evidence type="ECO:0000259" key="8">
    <source>
        <dbReference type="PROSITE" id="PS50968"/>
    </source>
</evidence>
<comment type="similarity">
    <text evidence="2 6">Belongs to the 2-oxoacid dehydrogenase family.</text>
</comment>
<evidence type="ECO:0000259" key="9">
    <source>
        <dbReference type="PROSITE" id="PS51826"/>
    </source>
</evidence>
<dbReference type="SUPFAM" id="SSF52777">
    <property type="entry name" value="CoA-dependent acyltransferases"/>
    <property type="match status" value="1"/>
</dbReference>
<evidence type="ECO:0000256" key="2">
    <source>
        <dbReference type="ARBA" id="ARBA00007317"/>
    </source>
</evidence>
<feature type="compositionally biased region" description="Low complexity" evidence="7">
    <location>
        <begin position="91"/>
        <end position="100"/>
    </location>
</feature>
<dbReference type="CDD" id="cd06849">
    <property type="entry name" value="lipoyl_domain"/>
    <property type="match status" value="1"/>
</dbReference>
<dbReference type="Gene3D" id="3.30.559.10">
    <property type="entry name" value="Chloramphenicol acetyltransferase-like domain"/>
    <property type="match status" value="1"/>
</dbReference>
<comment type="cofactor">
    <cofactor evidence="1 6">
        <name>(R)-lipoate</name>
        <dbReference type="ChEBI" id="CHEBI:83088"/>
    </cofactor>
</comment>
<dbReference type="Gene3D" id="2.40.50.100">
    <property type="match status" value="1"/>
</dbReference>
<dbReference type="InterPro" id="IPR036625">
    <property type="entry name" value="E3-bd_dom_sf"/>
</dbReference>
<dbReference type="PROSITE" id="PS51826">
    <property type="entry name" value="PSBD"/>
    <property type="match status" value="1"/>
</dbReference>
<dbReference type="GO" id="GO:0031405">
    <property type="term" value="F:lipoic acid binding"/>
    <property type="evidence" value="ECO:0007669"/>
    <property type="project" value="TreeGrafter"/>
</dbReference>
<dbReference type="Pfam" id="PF00198">
    <property type="entry name" value="2-oxoacid_dh"/>
    <property type="match status" value="1"/>
</dbReference>
<dbReference type="SUPFAM" id="SSF47005">
    <property type="entry name" value="Peripheral subunit-binding domain of 2-oxo acid dehydrogenase complex"/>
    <property type="match status" value="1"/>
</dbReference>
<evidence type="ECO:0000256" key="4">
    <source>
        <dbReference type="ARBA" id="ARBA00022823"/>
    </source>
</evidence>
<dbReference type="PANTHER" id="PTHR43178:SF5">
    <property type="entry name" value="LIPOAMIDE ACYLTRANSFERASE COMPONENT OF BRANCHED-CHAIN ALPHA-KETO ACID DEHYDROGENASE COMPLEX, MITOCHONDRIAL"/>
    <property type="match status" value="1"/>
</dbReference>
<dbReference type="EC" id="2.3.1.-" evidence="6"/>
<dbReference type="InterPro" id="IPR011053">
    <property type="entry name" value="Single_hybrid_motif"/>
</dbReference>
<proteinExistence type="inferred from homology"/>
<evidence type="ECO:0000313" key="10">
    <source>
        <dbReference type="EMBL" id="MBB6670777.1"/>
    </source>
</evidence>
<dbReference type="InterPro" id="IPR001078">
    <property type="entry name" value="2-oxoacid_DH_actylTfrase"/>
</dbReference>
<evidence type="ECO:0000256" key="7">
    <source>
        <dbReference type="SAM" id="MobiDB-lite"/>
    </source>
</evidence>
<keyword evidence="11" id="KW-1185">Reference proteome</keyword>
<evidence type="ECO:0000313" key="11">
    <source>
        <dbReference type="Proteomes" id="UP000547209"/>
    </source>
</evidence>
<evidence type="ECO:0000256" key="5">
    <source>
        <dbReference type="ARBA" id="ARBA00023315"/>
    </source>
</evidence>
<reference evidence="10 11" key="1">
    <citation type="submission" date="2020-08" db="EMBL/GenBank/DDBJ databases">
        <title>Cohnella phylogeny.</title>
        <authorList>
            <person name="Dunlap C."/>
        </authorList>
    </citation>
    <scope>NUCLEOTIDE SEQUENCE [LARGE SCALE GENOMIC DNA]</scope>
    <source>
        <strain evidence="10 11">DSM 28246</strain>
    </source>
</reference>
<dbReference type="Proteomes" id="UP000547209">
    <property type="component" value="Unassembled WGS sequence"/>
</dbReference>
<dbReference type="PANTHER" id="PTHR43178">
    <property type="entry name" value="DIHYDROLIPOAMIDE ACETYLTRANSFERASE COMPONENT OF PYRUVATE DEHYDROGENASE COMPLEX"/>
    <property type="match status" value="1"/>
</dbReference>
<dbReference type="RefSeq" id="WP_185142260.1">
    <property type="nucleotide sequence ID" value="NZ_JACJVP010000011.1"/>
</dbReference>
<gene>
    <name evidence="10" type="ORF">H7C19_08760</name>
</gene>
<evidence type="ECO:0000256" key="6">
    <source>
        <dbReference type="RuleBase" id="RU003423"/>
    </source>
</evidence>
<dbReference type="Pfam" id="PF02817">
    <property type="entry name" value="E3_binding"/>
    <property type="match status" value="1"/>
</dbReference>
<dbReference type="SUPFAM" id="SSF51230">
    <property type="entry name" value="Single hybrid motif"/>
    <property type="match status" value="1"/>
</dbReference>
<feature type="domain" description="Peripheral subunit-binding (PSBD)" evidence="9">
    <location>
        <begin position="133"/>
        <end position="170"/>
    </location>
</feature>
<dbReference type="InterPro" id="IPR003016">
    <property type="entry name" value="2-oxoA_DH_lipoyl-BS"/>
</dbReference>
<dbReference type="Gene3D" id="4.10.320.10">
    <property type="entry name" value="E3-binding domain"/>
    <property type="match status" value="1"/>
</dbReference>
<dbReference type="InterPro" id="IPR004167">
    <property type="entry name" value="PSBD"/>
</dbReference>
<protein>
    <recommendedName>
        <fullName evidence="6">Dihydrolipoamide acetyltransferase component of pyruvate dehydrogenase complex</fullName>
        <ecNumber evidence="6">2.3.1.-</ecNumber>
    </recommendedName>
</protein>
<dbReference type="Pfam" id="PF00364">
    <property type="entry name" value="Biotin_lipoyl"/>
    <property type="match status" value="1"/>
</dbReference>
<feature type="domain" description="Lipoyl-binding" evidence="8">
    <location>
        <begin position="2"/>
        <end position="77"/>
    </location>
</feature>
<dbReference type="EMBL" id="JACJVP010000011">
    <property type="protein sequence ID" value="MBB6670777.1"/>
    <property type="molecule type" value="Genomic_DNA"/>
</dbReference>
<keyword evidence="3 6" id="KW-0808">Transferase</keyword>
<sequence>MATNIVIPSLGLTMEEGIIVEWLAKDGERVEKEEAVLLIETDKATAEVVAPATGILGGIVAQVGEAFPVGVKVATIYATHEEYEADHNTETSRGSTEGETPAAEVPAIEQPADPIRLEPRMPAPPSEREVRIKASPAAKKLAGELGIPLADVAGTGPGGRILESNVALHAKGATDETPPHPKSAFPVAAPTAAPRAEPQAVSAMRKTIARRMVQSKLETAPVTIFMEARMDEAINLRERLNDGLREQGGSLKLTYDAIFAKTVALAMKNHPHMQAQWVDDKLIYPGGVHVGVAVSLPDGLVVPVVRDADSRSLMAIAADISRLALEARAGKLKPDDMRGGTVTISNLGMYPVTGFTPVINLPEACILGIGSVQEKAIAVDGALTIGRVAVLSLTFDHRVTDGAPAAAFLTEFKSIVERPYRLFLEH</sequence>
<dbReference type="InterPro" id="IPR000089">
    <property type="entry name" value="Biotin_lipoyl"/>
</dbReference>
<dbReference type="InterPro" id="IPR050743">
    <property type="entry name" value="2-oxoacid_DH_E2_comp"/>
</dbReference>